<dbReference type="Pfam" id="PF07714">
    <property type="entry name" value="PK_Tyr_Ser-Thr"/>
    <property type="match status" value="1"/>
</dbReference>
<evidence type="ECO:0000256" key="15">
    <source>
        <dbReference type="SAM" id="SignalP"/>
    </source>
</evidence>
<evidence type="ECO:0000256" key="11">
    <source>
        <dbReference type="ARBA" id="ARBA00023136"/>
    </source>
</evidence>
<evidence type="ECO:0000256" key="1">
    <source>
        <dbReference type="ARBA" id="ARBA00004162"/>
    </source>
</evidence>
<dbReference type="FunFam" id="1.10.510.10:FF:000468">
    <property type="entry name" value="PTI1-like tyrosine-protein kinase 3"/>
    <property type="match status" value="1"/>
</dbReference>
<keyword evidence="10 14" id="KW-1133">Transmembrane helix</keyword>
<dbReference type="InterPro" id="IPR043891">
    <property type="entry name" value="SPARK"/>
</dbReference>
<feature type="signal peptide" evidence="15">
    <location>
        <begin position="1"/>
        <end position="26"/>
    </location>
</feature>
<proteinExistence type="predicted"/>
<dbReference type="InterPro" id="IPR008271">
    <property type="entry name" value="Ser/Thr_kinase_AS"/>
</dbReference>
<dbReference type="InterPro" id="IPR000719">
    <property type="entry name" value="Prot_kinase_dom"/>
</dbReference>
<keyword evidence="2" id="KW-1003">Cell membrane</keyword>
<dbReference type="InterPro" id="IPR017441">
    <property type="entry name" value="Protein_kinase_ATP_BS"/>
</dbReference>
<dbReference type="GO" id="GO:0005524">
    <property type="term" value="F:ATP binding"/>
    <property type="evidence" value="ECO:0007669"/>
    <property type="project" value="UniProtKB-UniRule"/>
</dbReference>
<keyword evidence="18" id="KW-1185">Reference proteome</keyword>
<protein>
    <recommendedName>
        <fullName evidence="16">Protein kinase domain-containing protein</fullName>
    </recommendedName>
</protein>
<feature type="chain" id="PRO_5036274576" description="Protein kinase domain-containing protein" evidence="15">
    <location>
        <begin position="27"/>
        <end position="645"/>
    </location>
</feature>
<evidence type="ECO:0000313" key="17">
    <source>
        <dbReference type="EMBL" id="KAG0591500.1"/>
    </source>
</evidence>
<keyword evidence="8" id="KW-0418">Kinase</keyword>
<dbReference type="InterPro" id="IPR001245">
    <property type="entry name" value="Ser-Thr/Tyr_kinase_cat_dom"/>
</dbReference>
<dbReference type="Gene3D" id="1.10.510.10">
    <property type="entry name" value="Transferase(Phosphotransferase) domain 1"/>
    <property type="match status" value="1"/>
</dbReference>
<dbReference type="Gene3D" id="3.30.200.20">
    <property type="entry name" value="Phosphorylase Kinase, domain 1"/>
    <property type="match status" value="1"/>
</dbReference>
<keyword evidence="9 13" id="KW-0067">ATP-binding</keyword>
<dbReference type="PANTHER" id="PTHR47989">
    <property type="entry name" value="OS01G0750732 PROTEIN"/>
    <property type="match status" value="1"/>
</dbReference>
<dbReference type="PROSITE" id="PS00107">
    <property type="entry name" value="PROTEIN_KINASE_ATP"/>
    <property type="match status" value="1"/>
</dbReference>
<dbReference type="EMBL" id="CM026421">
    <property type="protein sequence ID" value="KAG0591506.1"/>
    <property type="molecule type" value="Genomic_DNA"/>
</dbReference>
<evidence type="ECO:0000256" key="2">
    <source>
        <dbReference type="ARBA" id="ARBA00022475"/>
    </source>
</evidence>
<evidence type="ECO:0000313" key="18">
    <source>
        <dbReference type="Proteomes" id="UP000822688"/>
    </source>
</evidence>
<dbReference type="FunFam" id="3.30.200.20:FF:000420">
    <property type="entry name" value="Putative receptor-like protein kinase"/>
    <property type="match status" value="1"/>
</dbReference>
<keyword evidence="7 13" id="KW-0547">Nucleotide-binding</keyword>
<keyword evidence="6 15" id="KW-0732">Signal</keyword>
<evidence type="ECO:0000256" key="12">
    <source>
        <dbReference type="ARBA" id="ARBA00023157"/>
    </source>
</evidence>
<dbReference type="SMART" id="SM00220">
    <property type="entry name" value="S_TKc"/>
    <property type="match status" value="1"/>
</dbReference>
<evidence type="ECO:0000256" key="9">
    <source>
        <dbReference type="ARBA" id="ARBA00022840"/>
    </source>
</evidence>
<evidence type="ECO:0000256" key="7">
    <source>
        <dbReference type="ARBA" id="ARBA00022741"/>
    </source>
</evidence>
<dbReference type="EMBL" id="CM026421">
    <property type="protein sequence ID" value="KAG0591500.1"/>
    <property type="molecule type" value="Genomic_DNA"/>
</dbReference>
<name>A0A8T0J6E6_CERPU</name>
<dbReference type="PROSITE" id="PS50011">
    <property type="entry name" value="PROTEIN_KINASE_DOM"/>
    <property type="match status" value="1"/>
</dbReference>
<dbReference type="Pfam" id="PF19160">
    <property type="entry name" value="SPARK"/>
    <property type="match status" value="1"/>
</dbReference>
<dbReference type="GO" id="GO:0004674">
    <property type="term" value="F:protein serine/threonine kinase activity"/>
    <property type="evidence" value="ECO:0007669"/>
    <property type="project" value="UniProtKB-KW"/>
</dbReference>
<keyword evidence="5 14" id="KW-0812">Transmembrane</keyword>
<dbReference type="EMBL" id="CM026421">
    <property type="protein sequence ID" value="KAG0591507.1"/>
    <property type="molecule type" value="Genomic_DNA"/>
</dbReference>
<keyword evidence="11 14" id="KW-0472">Membrane</keyword>
<feature type="transmembrane region" description="Helical" evidence="14">
    <location>
        <begin position="257"/>
        <end position="282"/>
    </location>
</feature>
<evidence type="ECO:0000256" key="10">
    <source>
        <dbReference type="ARBA" id="ARBA00022989"/>
    </source>
</evidence>
<dbReference type="AlphaFoldDB" id="A0A8T0J6E6"/>
<evidence type="ECO:0000256" key="6">
    <source>
        <dbReference type="ARBA" id="ARBA00022729"/>
    </source>
</evidence>
<dbReference type="InterPro" id="IPR011009">
    <property type="entry name" value="Kinase-like_dom_sf"/>
</dbReference>
<evidence type="ECO:0000256" key="8">
    <source>
        <dbReference type="ARBA" id="ARBA00022777"/>
    </source>
</evidence>
<dbReference type="EMBL" id="CM026421">
    <property type="protein sequence ID" value="KAG0591501.1"/>
    <property type="molecule type" value="Genomic_DNA"/>
</dbReference>
<dbReference type="PANTHER" id="PTHR47989:SF36">
    <property type="entry name" value="PROTEIN KINASE DOMAIN-CONTAINING PROTEIN"/>
    <property type="match status" value="1"/>
</dbReference>
<evidence type="ECO:0000256" key="14">
    <source>
        <dbReference type="SAM" id="Phobius"/>
    </source>
</evidence>
<gene>
    <name evidence="17" type="ORF">KC19_1G179700</name>
</gene>
<evidence type="ECO:0000256" key="3">
    <source>
        <dbReference type="ARBA" id="ARBA00022527"/>
    </source>
</evidence>
<comment type="subcellular location">
    <subcellularLocation>
        <location evidence="1">Cell membrane</location>
        <topology evidence="1">Single-pass membrane protein</topology>
    </subcellularLocation>
</comment>
<feature type="binding site" evidence="13">
    <location>
        <position position="359"/>
    </location>
    <ligand>
        <name>ATP</name>
        <dbReference type="ChEBI" id="CHEBI:30616"/>
    </ligand>
</feature>
<sequence>MMGVYCCGRWGWVGVILLCVGRFAQAASVPSGCPVTLLPGQVSSIAQSCSNVTSGNQYNCCASAMLELRISLTEVSPMSTTFSVSEKQGDACLKDLDSALLTLDVQKNFQACKYTAGDIFHTSTHGCHGITKVERIVEILREQRVDFQLIQESCTEASTLCERCRRAVLDATYVVASTGGAGMKANVLQYCSDLVFLALAASNFIQPKASEIGSCLYIAPDAPVLVIQPIPPSESPVPRSIIPYKDVVPSRELTPSIVVLAICIALTSLALFLLMMLVIIIFRKRKLVFCPQEEMPLTGCKLQRLKVLNCRRDCAALFRHFKYLEIQRATDNFSTIIGRGGFGTVYKARFKDGLVAAVKRMNKGTSQGEQEFCKEMELLGRLHHRHLVTLRGYCADRCRERLLVYEYCENGSLKEHLHGAHPEPGQVKLALTWRKRLQIALDVATGLEYLHSYCEPPLCHRDIKSSNILLSENFTAKIADFGLAHAGRYGDANFEPVTTEVHGTPGYMDPEYAETQELTEKSDVYSFGVLLLELVTGQRAISDNINLVDWAQKYMDNVELKTAFLVDSELERHEYTLDELKSVMSIIKQCTQINGKLRPNMRQIVRLLHDTLVHTTLDSSSRSSHSSGHFIPQGNGVDINTNCSV</sequence>
<comment type="caution">
    <text evidence="17">The sequence shown here is derived from an EMBL/GenBank/DDBJ whole genome shotgun (WGS) entry which is preliminary data.</text>
</comment>
<dbReference type="SUPFAM" id="SSF56112">
    <property type="entry name" value="Protein kinase-like (PK-like)"/>
    <property type="match status" value="1"/>
</dbReference>
<keyword evidence="4" id="KW-0808">Transferase</keyword>
<evidence type="ECO:0000259" key="16">
    <source>
        <dbReference type="PROSITE" id="PS50011"/>
    </source>
</evidence>
<dbReference type="OrthoDB" id="543156at2759"/>
<feature type="domain" description="Protein kinase" evidence="16">
    <location>
        <begin position="331"/>
        <end position="612"/>
    </location>
</feature>
<keyword evidence="12" id="KW-1015">Disulfide bond</keyword>
<evidence type="ECO:0000256" key="4">
    <source>
        <dbReference type="ARBA" id="ARBA00022679"/>
    </source>
</evidence>
<organism evidence="17 18">
    <name type="scientific">Ceratodon purpureus</name>
    <name type="common">Fire moss</name>
    <name type="synonym">Dicranum purpureum</name>
    <dbReference type="NCBI Taxonomy" id="3225"/>
    <lineage>
        <taxon>Eukaryota</taxon>
        <taxon>Viridiplantae</taxon>
        <taxon>Streptophyta</taxon>
        <taxon>Embryophyta</taxon>
        <taxon>Bryophyta</taxon>
        <taxon>Bryophytina</taxon>
        <taxon>Bryopsida</taxon>
        <taxon>Dicranidae</taxon>
        <taxon>Pseudoditrichales</taxon>
        <taxon>Ditrichaceae</taxon>
        <taxon>Ceratodon</taxon>
    </lineage>
</organism>
<dbReference type="CDD" id="cd14066">
    <property type="entry name" value="STKc_IRAK"/>
    <property type="match status" value="1"/>
</dbReference>
<dbReference type="EMBL" id="CM026421">
    <property type="protein sequence ID" value="KAG0591505.1"/>
    <property type="molecule type" value="Genomic_DNA"/>
</dbReference>
<accession>A0A8T0J6E6</accession>
<evidence type="ECO:0000256" key="5">
    <source>
        <dbReference type="ARBA" id="ARBA00022692"/>
    </source>
</evidence>
<dbReference type="PROSITE" id="PS00108">
    <property type="entry name" value="PROTEIN_KINASE_ST"/>
    <property type="match status" value="1"/>
</dbReference>
<dbReference type="GO" id="GO:0005886">
    <property type="term" value="C:plasma membrane"/>
    <property type="evidence" value="ECO:0007669"/>
    <property type="project" value="UniProtKB-SubCell"/>
</dbReference>
<keyword evidence="3" id="KW-0723">Serine/threonine-protein kinase</keyword>
<reference evidence="17" key="1">
    <citation type="submission" date="2020-06" db="EMBL/GenBank/DDBJ databases">
        <title>WGS assembly of Ceratodon purpureus strain R40.</title>
        <authorList>
            <person name="Carey S.B."/>
            <person name="Jenkins J."/>
            <person name="Shu S."/>
            <person name="Lovell J.T."/>
            <person name="Sreedasyam A."/>
            <person name="Maumus F."/>
            <person name="Tiley G.P."/>
            <person name="Fernandez-Pozo N."/>
            <person name="Barry K."/>
            <person name="Chen C."/>
            <person name="Wang M."/>
            <person name="Lipzen A."/>
            <person name="Daum C."/>
            <person name="Saski C.A."/>
            <person name="Payton A.C."/>
            <person name="Mcbreen J.C."/>
            <person name="Conrad R.E."/>
            <person name="Kollar L.M."/>
            <person name="Olsson S."/>
            <person name="Huttunen S."/>
            <person name="Landis J.B."/>
            <person name="Wickett N.J."/>
            <person name="Johnson M.G."/>
            <person name="Rensing S.A."/>
            <person name="Grimwood J."/>
            <person name="Schmutz J."/>
            <person name="Mcdaniel S.F."/>
        </authorList>
    </citation>
    <scope>NUCLEOTIDE SEQUENCE</scope>
    <source>
        <strain evidence="17">R40</strain>
    </source>
</reference>
<dbReference type="Proteomes" id="UP000822688">
    <property type="component" value="Chromosome 1"/>
</dbReference>
<evidence type="ECO:0000256" key="13">
    <source>
        <dbReference type="PROSITE-ProRule" id="PRU10141"/>
    </source>
</evidence>